<reference evidence="1 2" key="1">
    <citation type="submission" date="2020-07" db="EMBL/GenBank/DDBJ databases">
        <title>Complete genome and description of Selenomonas timonensis sp. nov., a new bacterium isolated from a gingivitis subject.</title>
        <authorList>
            <person name="Antezack A."/>
        </authorList>
    </citation>
    <scope>NUCLEOTIDE SEQUENCE [LARGE SCALE GENOMIC DNA]</scope>
    <source>
        <strain evidence="1 2">Marseille-Q3039</strain>
    </source>
</reference>
<dbReference type="SFLD" id="SFLDG01135">
    <property type="entry name" value="C1.5.6:_HAD__Beta-PGM__Phospha"/>
    <property type="match status" value="1"/>
</dbReference>
<dbReference type="InterPro" id="IPR023214">
    <property type="entry name" value="HAD_sf"/>
</dbReference>
<dbReference type="InterPro" id="IPR006439">
    <property type="entry name" value="HAD-SF_hydro_IA"/>
</dbReference>
<dbReference type="SFLD" id="SFLDG01129">
    <property type="entry name" value="C1.5:_HAD__Beta-PGM__Phosphata"/>
    <property type="match status" value="1"/>
</dbReference>
<accession>A0A7G7VHX9</accession>
<dbReference type="EMBL" id="CP060204">
    <property type="protein sequence ID" value="QNH53722.1"/>
    <property type="molecule type" value="Genomic_DNA"/>
</dbReference>
<dbReference type="PANTHER" id="PTHR18901">
    <property type="entry name" value="2-DEOXYGLUCOSE-6-PHOSPHATE PHOSPHATASE 2"/>
    <property type="match status" value="1"/>
</dbReference>
<dbReference type="InterPro" id="IPR023198">
    <property type="entry name" value="PGP-like_dom2"/>
</dbReference>
<protein>
    <submittedName>
        <fullName evidence="1">HAD family phosphatase</fullName>
    </submittedName>
</protein>
<sequence length="216" mass="23278">MKKGAIFDMDGLLFDTETVYRKGWAIIADEFGVDRKPELADACSGTSGELTVRMVHKYHPTVDAEAYIHRVVQYVHDEAAKNLPVMEGAREILQYFHEHGVRIATASSSTVEQIEANLIKSGLRDYFDAVVGGDLVVNGKPAPDIFLLSAERIGVSPADCYVFEDGYNGLRGAAAASCAPVMIPDTLPPTDEMRAICTGIYPSLSAALAAVKQGAL</sequence>
<evidence type="ECO:0000313" key="2">
    <source>
        <dbReference type="Proteomes" id="UP000515480"/>
    </source>
</evidence>
<keyword evidence="2" id="KW-1185">Reference proteome</keyword>
<dbReference type="RefSeq" id="WP_185979857.1">
    <property type="nucleotide sequence ID" value="NZ_CP060204.1"/>
</dbReference>
<dbReference type="KEGG" id="stim:H1B31_07450"/>
<name>A0A7G7VHX9_9FIRM</name>
<dbReference type="AlphaFoldDB" id="A0A7G7VHX9"/>
<dbReference type="SUPFAM" id="SSF56784">
    <property type="entry name" value="HAD-like"/>
    <property type="match status" value="1"/>
</dbReference>
<dbReference type="Gene3D" id="3.40.50.1000">
    <property type="entry name" value="HAD superfamily/HAD-like"/>
    <property type="match status" value="1"/>
</dbReference>
<dbReference type="PANTHER" id="PTHR18901:SF38">
    <property type="entry name" value="PSEUDOURIDINE-5'-PHOSPHATASE"/>
    <property type="match status" value="1"/>
</dbReference>
<dbReference type="NCBIfam" id="TIGR01509">
    <property type="entry name" value="HAD-SF-IA-v3"/>
    <property type="match status" value="1"/>
</dbReference>
<dbReference type="Gene3D" id="1.10.150.240">
    <property type="entry name" value="Putative phosphatase, domain 2"/>
    <property type="match status" value="1"/>
</dbReference>
<proteinExistence type="predicted"/>
<gene>
    <name evidence="1" type="ORF">H1B31_07450</name>
</gene>
<dbReference type="SFLD" id="SFLDS00003">
    <property type="entry name" value="Haloacid_Dehalogenase"/>
    <property type="match status" value="1"/>
</dbReference>
<dbReference type="CDD" id="cd07505">
    <property type="entry name" value="HAD_BPGM-like"/>
    <property type="match status" value="1"/>
</dbReference>
<evidence type="ECO:0000313" key="1">
    <source>
        <dbReference type="EMBL" id="QNH53722.1"/>
    </source>
</evidence>
<organism evidence="1 2">
    <name type="scientific">Selenomonas timonae</name>
    <dbReference type="NCBI Taxonomy" id="2754044"/>
    <lineage>
        <taxon>Bacteria</taxon>
        <taxon>Bacillati</taxon>
        <taxon>Bacillota</taxon>
        <taxon>Negativicutes</taxon>
        <taxon>Selenomonadales</taxon>
        <taxon>Selenomonadaceae</taxon>
        <taxon>Selenomonas</taxon>
    </lineage>
</organism>
<dbReference type="Pfam" id="PF00702">
    <property type="entry name" value="Hydrolase"/>
    <property type="match status" value="1"/>
</dbReference>
<dbReference type="InterPro" id="IPR036412">
    <property type="entry name" value="HAD-like_sf"/>
</dbReference>
<dbReference type="Proteomes" id="UP000515480">
    <property type="component" value="Chromosome"/>
</dbReference>